<evidence type="ECO:0000259" key="12">
    <source>
        <dbReference type="PROSITE" id="PS50105"/>
    </source>
</evidence>
<dbReference type="EMBL" id="AEYP01011529">
    <property type="status" value="NOT_ANNOTATED_CDS"/>
    <property type="molecule type" value="Genomic_DNA"/>
</dbReference>
<evidence type="ECO:0000256" key="6">
    <source>
        <dbReference type="ARBA" id="ARBA00022853"/>
    </source>
</evidence>
<dbReference type="GO" id="GO:0006325">
    <property type="term" value="P:chromatin organization"/>
    <property type="evidence" value="ECO:0007669"/>
    <property type="project" value="UniProtKB-KW"/>
</dbReference>
<sequence length="728" mass="82340">MGTRIQICVVSEPAGKQLWGVPVLILSLGDSPRPETLSGPATTNHCLPSWFLLLFLCYSLYDKSPLTKNTFALALVDSQTIKTLLRSAQVAMKQPNRKRKLSMDSKEHLNQDGCLEQAEEDKKPRDGATPLSHVPSVAAQEAWSWEQYLTEQKAIAAPVELFSKDQSFPEHENGFQVGMRLEGIDPRHPSVFCVLSVAEVCGYRLRLHFDGYLSCYDFWTNAGSPDIHPVGWCEKTKHELHIPKGYRKDKFVWMDYLKACKLQNAPKKLFRNRSSNGPMPKEFQVGMKLEAVDRKNPSLVCVATIADIVEDRLLVHFDNWDDSYDYWCDVNSPYVQPVGWCQENGRTLIAPQGYPDPENFSWTEYLEATQTNAVPAKVFKMRTPHGFLPSMRLEAVDRRNPRLIRVATVIDVDDQRVKVHFDGWDHKYDYWMDADSPDIHPIGWCDITGHPLEIPYRANDVKILPGQAVCPTPGCRGIGHIRGPRYSGHHSAFGCPYSDMNLKKEATLHDRLREQTQANLEPDSSHSKPKNICGLNFNGKHEMVNSQPRLVQQAKCLKIKGKEDIDLDNLFRGGDSGKSLTRQEEICVLVPTLQTKYSAEQTQQVLHQSIFMSSVSAHPFRDLPLGREQHCKLLPGVANIQASEVARWTVDEVAEFVQSLLGCEEHAKCFKKEQIDGKAFLLLTQTDIVKVMKIKLGPALKIYNSILMFRNSQDLTEEDSLSGQEARG</sequence>
<dbReference type="CDD" id="cd20133">
    <property type="entry name" value="MBT_L3MBTL4_rpt1"/>
    <property type="match status" value="1"/>
</dbReference>
<dbReference type="InterPro" id="IPR002515">
    <property type="entry name" value="Znf_C2H2C"/>
</dbReference>
<dbReference type="EMBL" id="AEYP01011532">
    <property type="status" value="NOT_ANNOTATED_CDS"/>
    <property type="molecule type" value="Genomic_DNA"/>
</dbReference>
<protein>
    <submittedName>
        <fullName evidence="13">L3MBTL histone methyl-lysine binding protein 4</fullName>
    </submittedName>
</protein>
<dbReference type="GO" id="GO:0003682">
    <property type="term" value="F:chromatin binding"/>
    <property type="evidence" value="ECO:0007669"/>
    <property type="project" value="TreeGrafter"/>
</dbReference>
<comment type="subcellular location">
    <subcellularLocation>
        <location evidence="1">Nucleus</location>
    </subcellularLocation>
</comment>
<feature type="repeat" description="MBT" evidence="10">
    <location>
        <begin position="251"/>
        <end position="351"/>
    </location>
</feature>
<dbReference type="EMBL" id="AEYP01011530">
    <property type="status" value="NOT_ANNOTATED_CDS"/>
    <property type="molecule type" value="Genomic_DNA"/>
</dbReference>
<dbReference type="EMBL" id="AEYP01011528">
    <property type="status" value="NOT_ANNOTATED_CDS"/>
    <property type="molecule type" value="Genomic_DNA"/>
</dbReference>
<dbReference type="Gene3D" id="1.10.150.50">
    <property type="entry name" value="Transcription Factor, Ets-1"/>
    <property type="match status" value="1"/>
</dbReference>
<evidence type="ECO:0000256" key="9">
    <source>
        <dbReference type="ARBA" id="ARBA00023242"/>
    </source>
</evidence>
<dbReference type="PANTHER" id="PTHR12247:SF78">
    <property type="entry name" value="LETHAL(3)MALIGNANT BRAIN TUMOR-LIKE PROTEIN 4"/>
    <property type="match status" value="1"/>
</dbReference>
<dbReference type="GO" id="GO:0045892">
    <property type="term" value="P:negative regulation of DNA-templated transcription"/>
    <property type="evidence" value="ECO:0007669"/>
    <property type="project" value="TreeGrafter"/>
</dbReference>
<dbReference type="GO" id="GO:0005634">
    <property type="term" value="C:nucleus"/>
    <property type="evidence" value="ECO:0007669"/>
    <property type="project" value="UniProtKB-SubCell"/>
</dbReference>
<dbReference type="STRING" id="9669.ENSMPUP00000004925"/>
<keyword evidence="4 11" id="KW-0863">Zinc-finger</keyword>
<organism evidence="13">
    <name type="scientific">Mustela putorius furo</name>
    <name type="common">European domestic ferret</name>
    <name type="synonym">Mustela furo</name>
    <dbReference type="NCBI Taxonomy" id="9669"/>
    <lineage>
        <taxon>Eukaryota</taxon>
        <taxon>Metazoa</taxon>
        <taxon>Chordata</taxon>
        <taxon>Craniata</taxon>
        <taxon>Vertebrata</taxon>
        <taxon>Euteleostomi</taxon>
        <taxon>Mammalia</taxon>
        <taxon>Eutheria</taxon>
        <taxon>Laurasiatheria</taxon>
        <taxon>Carnivora</taxon>
        <taxon>Caniformia</taxon>
        <taxon>Musteloidea</taxon>
        <taxon>Mustelidae</taxon>
        <taxon>Mustelinae</taxon>
        <taxon>Mustela</taxon>
    </lineage>
</organism>
<proteinExistence type="predicted"/>
<dbReference type="Ensembl" id="ENSMPUT00000005009.1">
    <property type="protein sequence ID" value="ENSMPUP00000004925.1"/>
    <property type="gene ID" value="ENSMPUG00000004964.1"/>
</dbReference>
<evidence type="ECO:0000256" key="3">
    <source>
        <dbReference type="ARBA" id="ARBA00022737"/>
    </source>
</evidence>
<dbReference type="PROSITE" id="PS51079">
    <property type="entry name" value="MBT"/>
    <property type="match status" value="3"/>
</dbReference>
<evidence type="ECO:0000256" key="11">
    <source>
        <dbReference type="PROSITE-ProRule" id="PRU01143"/>
    </source>
</evidence>
<dbReference type="GO" id="GO:0042393">
    <property type="term" value="F:histone binding"/>
    <property type="evidence" value="ECO:0007669"/>
    <property type="project" value="TreeGrafter"/>
</dbReference>
<dbReference type="OMA" id="QSHVEHT"/>
<dbReference type="InterPro" id="IPR050548">
    <property type="entry name" value="PcG_chromatin_remod_factors"/>
</dbReference>
<evidence type="ECO:0000256" key="4">
    <source>
        <dbReference type="ARBA" id="ARBA00022771"/>
    </source>
</evidence>
<dbReference type="PANTHER" id="PTHR12247">
    <property type="entry name" value="POLYCOMB GROUP PROTEIN"/>
    <property type="match status" value="1"/>
</dbReference>
<feature type="domain" description="SAM" evidence="12">
    <location>
        <begin position="648"/>
        <end position="712"/>
    </location>
</feature>
<evidence type="ECO:0000313" key="13">
    <source>
        <dbReference type="Ensembl" id="ENSMPUP00000004925.1"/>
    </source>
</evidence>
<dbReference type="PROSITE" id="PS50105">
    <property type="entry name" value="SAM_DOMAIN"/>
    <property type="match status" value="1"/>
</dbReference>
<dbReference type="Pfam" id="PF02820">
    <property type="entry name" value="MBT"/>
    <property type="match status" value="3"/>
</dbReference>
<gene>
    <name evidence="13" type="primary">L3MBTL4</name>
</gene>
<dbReference type="InterPro" id="IPR013761">
    <property type="entry name" value="SAM/pointed_sf"/>
</dbReference>
<dbReference type="Gene3D" id="2.30.30.140">
    <property type="match status" value="3"/>
</dbReference>
<evidence type="ECO:0000256" key="8">
    <source>
        <dbReference type="ARBA" id="ARBA00023163"/>
    </source>
</evidence>
<reference evidence="13" key="1">
    <citation type="submission" date="2024-06" db="UniProtKB">
        <authorList>
            <consortium name="Ensembl"/>
        </authorList>
    </citation>
    <scope>IDENTIFICATION</scope>
</reference>
<keyword evidence="3" id="KW-0677">Repeat</keyword>
<feature type="repeat" description="MBT" evidence="10">
    <location>
        <begin position="143"/>
        <end position="243"/>
    </location>
</feature>
<dbReference type="Pfam" id="PF01530">
    <property type="entry name" value="zf-C2HC"/>
    <property type="match status" value="1"/>
</dbReference>
<keyword evidence="8" id="KW-0804">Transcription</keyword>
<dbReference type="SMART" id="SM00454">
    <property type="entry name" value="SAM"/>
    <property type="match status" value="1"/>
</dbReference>
<name>M3Y0S4_MUSPF</name>
<dbReference type="InParanoid" id="M3Y0S4"/>
<dbReference type="SUPFAM" id="SSF47769">
    <property type="entry name" value="SAM/Pointed domain"/>
    <property type="match status" value="1"/>
</dbReference>
<dbReference type="CDD" id="cd09582">
    <property type="entry name" value="SAM_Scm-like-3MBT3_4"/>
    <property type="match status" value="1"/>
</dbReference>
<dbReference type="AlphaFoldDB" id="M3Y0S4"/>
<dbReference type="SUPFAM" id="SSF63748">
    <property type="entry name" value="Tudor/PWWP/MBT"/>
    <property type="match status" value="3"/>
</dbReference>
<keyword evidence="2" id="KW-0479">Metal-binding</keyword>
<accession>M3Y0S4</accession>
<dbReference type="EMBL" id="AEYP01011535">
    <property type="status" value="NOT_ANNOTATED_CDS"/>
    <property type="molecule type" value="Genomic_DNA"/>
</dbReference>
<dbReference type="HOGENOM" id="CLU_004064_0_1_1"/>
<dbReference type="CDD" id="cd20136">
    <property type="entry name" value="MBT_L3MBTL4_rpt2"/>
    <property type="match status" value="1"/>
</dbReference>
<dbReference type="SMART" id="SM00561">
    <property type="entry name" value="MBT"/>
    <property type="match status" value="3"/>
</dbReference>
<dbReference type="EMBL" id="AEYP01011533">
    <property type="status" value="NOT_ANNOTATED_CDS"/>
    <property type="molecule type" value="Genomic_DNA"/>
</dbReference>
<feature type="repeat" description="MBT" evidence="10">
    <location>
        <begin position="360"/>
        <end position="455"/>
    </location>
</feature>
<evidence type="ECO:0000256" key="7">
    <source>
        <dbReference type="ARBA" id="ARBA00023015"/>
    </source>
</evidence>
<evidence type="ECO:0000256" key="5">
    <source>
        <dbReference type="ARBA" id="ARBA00022833"/>
    </source>
</evidence>
<evidence type="ECO:0000256" key="2">
    <source>
        <dbReference type="ARBA" id="ARBA00022723"/>
    </source>
</evidence>
<dbReference type="EMBL" id="AEYP01011534">
    <property type="status" value="NOT_ANNOTATED_CDS"/>
    <property type="molecule type" value="Genomic_DNA"/>
</dbReference>
<evidence type="ECO:0000256" key="10">
    <source>
        <dbReference type="PROSITE-ProRule" id="PRU00459"/>
    </source>
</evidence>
<dbReference type="InterPro" id="IPR001660">
    <property type="entry name" value="SAM"/>
</dbReference>
<dbReference type="Gene3D" id="4.10.320.30">
    <property type="match status" value="1"/>
</dbReference>
<dbReference type="Pfam" id="PF00536">
    <property type="entry name" value="SAM_1"/>
    <property type="match status" value="1"/>
</dbReference>
<dbReference type="EMBL" id="AEYP01011531">
    <property type="status" value="NOT_ANNOTATED_CDS"/>
    <property type="molecule type" value="Genomic_DNA"/>
</dbReference>
<evidence type="ECO:0000256" key="1">
    <source>
        <dbReference type="ARBA" id="ARBA00004123"/>
    </source>
</evidence>
<dbReference type="FunFam" id="2.30.30.140:FF:000007">
    <property type="entry name" value="Lethal(3)malignant brain tumor-like protein 1"/>
    <property type="match status" value="2"/>
</dbReference>
<keyword evidence="7" id="KW-0805">Transcription regulation</keyword>
<dbReference type="GO" id="GO:0008270">
    <property type="term" value="F:zinc ion binding"/>
    <property type="evidence" value="ECO:0007669"/>
    <property type="project" value="UniProtKB-KW"/>
</dbReference>
<dbReference type="GeneTree" id="ENSGT00940000158264"/>
<dbReference type="eggNOG" id="KOG3766">
    <property type="taxonomic scope" value="Eukaryota"/>
</dbReference>
<dbReference type="PROSITE" id="PS51802">
    <property type="entry name" value="ZF_CCHHC"/>
    <property type="match status" value="1"/>
</dbReference>
<keyword evidence="6" id="KW-0156">Chromatin regulator</keyword>
<dbReference type="EMBL" id="AEYP01011537">
    <property type="status" value="NOT_ANNOTATED_CDS"/>
    <property type="molecule type" value="Genomic_DNA"/>
</dbReference>
<keyword evidence="9" id="KW-0539">Nucleus</keyword>
<keyword evidence="5" id="KW-0862">Zinc</keyword>
<dbReference type="EMBL" id="AEYP01011536">
    <property type="status" value="NOT_ANNOTATED_CDS"/>
    <property type="molecule type" value="Genomic_DNA"/>
</dbReference>
<dbReference type="InterPro" id="IPR004092">
    <property type="entry name" value="Mbt"/>
</dbReference>